<name>A0A127F5I6_STEDE</name>
<organism evidence="2 3">
    <name type="scientific">Steroidobacter denitrificans</name>
    <dbReference type="NCBI Taxonomy" id="465721"/>
    <lineage>
        <taxon>Bacteria</taxon>
        <taxon>Pseudomonadati</taxon>
        <taxon>Pseudomonadota</taxon>
        <taxon>Gammaproteobacteria</taxon>
        <taxon>Steroidobacterales</taxon>
        <taxon>Steroidobacteraceae</taxon>
        <taxon>Steroidobacter</taxon>
    </lineage>
</organism>
<dbReference type="InterPro" id="IPR001736">
    <property type="entry name" value="PLipase_D/transphosphatidylase"/>
</dbReference>
<dbReference type="Pfam" id="PF13091">
    <property type="entry name" value="PLDc_2"/>
    <property type="match status" value="2"/>
</dbReference>
<dbReference type="Proteomes" id="UP000070250">
    <property type="component" value="Chromosome"/>
</dbReference>
<dbReference type="PANTHER" id="PTHR21248">
    <property type="entry name" value="CARDIOLIPIN SYNTHASE"/>
    <property type="match status" value="1"/>
</dbReference>
<dbReference type="CDD" id="cd09111">
    <property type="entry name" value="PLDc_ymdC_like_1"/>
    <property type="match status" value="1"/>
</dbReference>
<dbReference type="GO" id="GO:0030572">
    <property type="term" value="F:phosphatidyltransferase activity"/>
    <property type="evidence" value="ECO:0007669"/>
    <property type="project" value="UniProtKB-ARBA"/>
</dbReference>
<keyword evidence="3" id="KW-1185">Reference proteome</keyword>
<protein>
    <recommendedName>
        <fullName evidence="1">PLD phosphodiesterase domain-containing protein</fullName>
    </recommendedName>
</protein>
<dbReference type="SUPFAM" id="SSF56024">
    <property type="entry name" value="Phospholipase D/nuclease"/>
    <property type="match status" value="2"/>
</dbReference>
<dbReference type="SMART" id="SM00155">
    <property type="entry name" value="PLDc"/>
    <property type="match status" value="2"/>
</dbReference>
<proteinExistence type="predicted"/>
<evidence type="ECO:0000313" key="2">
    <source>
        <dbReference type="EMBL" id="AMN45687.1"/>
    </source>
</evidence>
<accession>A0A127F5I6</accession>
<dbReference type="Gene3D" id="3.30.870.10">
    <property type="entry name" value="Endonuclease Chain A"/>
    <property type="match status" value="2"/>
</dbReference>
<dbReference type="PATRIC" id="fig|465721.4.peg.197"/>
<sequence>MAATPVSKVCLLPDGCEAFAVRVASARAALHSIDVQYYIWHSDATGRYLAHELLQAADRGVRVRVLLDDMDARSRDSVLVALNRHPKIQIRLFNPFATRAGILRTLRELFSRWSRLNHRMHNKSWIMDEELAIVGGRNIGDEYFSVSEEVNFVDMDVLLSGAAVGETLHSFETYWRFSSSVPVSRLHRVGQSKYTLNELRTALLAESTRFAMETPYMQRMLKAPKFSQLLSDASRWYESDTVRIVTDDPRKAIRHAPTIDPGVLESMIESLDAADTEILLISPYFVPGAGGTAALRELSRRGVDVTVLTNSLAATDVAAVHSGYSRYRASLLEGGVCLYELKALAPSEHVQRMRLGSSRASLHTKAAIIDRRLVFVGSFNIDPRSAQLNCEMGAWIDSEKLACQMADLFKDAVRPENSYTVSLDERGRTRWSELVGGVEVFHDRDPHANGWRRAVTWLLGLLPIESQL</sequence>
<dbReference type="AlphaFoldDB" id="A0A127F5I6"/>
<dbReference type="InterPro" id="IPR025202">
    <property type="entry name" value="PLD-like_dom"/>
</dbReference>
<reference evidence="2 3" key="1">
    <citation type="submission" date="2015-06" db="EMBL/GenBank/DDBJ databases">
        <title>A Comprehensive Approach to Explore the Metabolic and Phylogenetic Diversity of Bacterial Steroid Degradation in the Environment: Testosterone as an Example.</title>
        <authorList>
            <person name="Yang F.-C."/>
            <person name="Chen Y.-L."/>
            <person name="Yu C.-P."/>
            <person name="Tang S.-L."/>
            <person name="Wang P.-H."/>
            <person name="Ismail W."/>
            <person name="Wang C.-H."/>
            <person name="Yang C.-Y."/>
            <person name="Chiang Y.-R."/>
        </authorList>
    </citation>
    <scope>NUCLEOTIDE SEQUENCE [LARGE SCALE GENOMIC DNA]</scope>
    <source>
        <strain evidence="2 3">DSM 18526</strain>
    </source>
</reference>
<dbReference type="PROSITE" id="PS50035">
    <property type="entry name" value="PLD"/>
    <property type="match status" value="2"/>
</dbReference>
<gene>
    <name evidence="2" type="ORF">ACG33_00905</name>
</gene>
<evidence type="ECO:0000259" key="1">
    <source>
        <dbReference type="PROSITE" id="PS50035"/>
    </source>
</evidence>
<dbReference type="PANTHER" id="PTHR21248:SF12">
    <property type="entry name" value="CARDIOLIPIN SYNTHASE C"/>
    <property type="match status" value="1"/>
</dbReference>
<dbReference type="EMBL" id="CP011971">
    <property type="protein sequence ID" value="AMN45687.1"/>
    <property type="molecule type" value="Genomic_DNA"/>
</dbReference>
<dbReference type="GO" id="GO:0032049">
    <property type="term" value="P:cardiolipin biosynthetic process"/>
    <property type="evidence" value="ECO:0007669"/>
    <property type="project" value="UniProtKB-ARBA"/>
</dbReference>
<feature type="domain" description="PLD phosphodiesterase" evidence="1">
    <location>
        <begin position="116"/>
        <end position="143"/>
    </location>
</feature>
<feature type="domain" description="PLD phosphodiesterase" evidence="1">
    <location>
        <begin position="358"/>
        <end position="385"/>
    </location>
</feature>
<dbReference type="KEGG" id="sdf:ACG33_00905"/>
<evidence type="ECO:0000313" key="3">
    <source>
        <dbReference type="Proteomes" id="UP000070250"/>
    </source>
</evidence>
<dbReference type="STRING" id="465721.ACG33_00905"/>
<dbReference type="CDD" id="cd09113">
    <property type="entry name" value="PLDc_ymdC_like_2"/>
    <property type="match status" value="1"/>
</dbReference>